<dbReference type="InterPro" id="IPR007634">
    <property type="entry name" value="RNA_pol_sigma_54_DNA-bd"/>
</dbReference>
<reference evidence="12" key="1">
    <citation type="journal article" date="2019" name="Int. J. Syst. Evol. Microbiol.">
        <title>The Global Catalogue of Microorganisms (GCM) 10K type strain sequencing project: providing services to taxonomists for standard genome sequencing and annotation.</title>
        <authorList>
            <consortium name="The Broad Institute Genomics Platform"/>
            <consortium name="The Broad Institute Genome Sequencing Center for Infectious Disease"/>
            <person name="Wu L."/>
            <person name="Ma J."/>
        </authorList>
    </citation>
    <scope>NUCLEOTIDE SEQUENCE [LARGE SCALE GENOMIC DNA]</scope>
    <source>
        <strain evidence="12">TISTR 932</strain>
    </source>
</reference>
<name>A0ABW5TJN2_9ENTE</name>
<accession>A0ABW5TJN2</accession>
<dbReference type="Proteomes" id="UP001597427">
    <property type="component" value="Unassembled WGS sequence"/>
</dbReference>
<keyword evidence="2" id="KW-0240">DNA-directed RNA polymerase</keyword>
<feature type="domain" description="RNA polymerase sigma factor 54 DNA-binding" evidence="9">
    <location>
        <begin position="279"/>
        <end position="437"/>
    </location>
</feature>
<keyword evidence="5" id="KW-0805">Transcription regulation</keyword>
<dbReference type="InterPro" id="IPR038709">
    <property type="entry name" value="RpoN_core-bd_sf"/>
</dbReference>
<evidence type="ECO:0000256" key="3">
    <source>
        <dbReference type="ARBA" id="ARBA00022679"/>
    </source>
</evidence>
<keyword evidence="12" id="KW-1185">Reference proteome</keyword>
<keyword evidence="7" id="KW-0238">DNA-binding</keyword>
<keyword evidence="6" id="KW-0731">Sigma factor</keyword>
<dbReference type="RefSeq" id="WP_379981921.1">
    <property type="nucleotide sequence ID" value="NZ_JBHUMO010000052.1"/>
</dbReference>
<evidence type="ECO:0000313" key="12">
    <source>
        <dbReference type="Proteomes" id="UP001597427"/>
    </source>
</evidence>
<dbReference type="EMBL" id="JBHUMO010000052">
    <property type="protein sequence ID" value="MFD2729502.1"/>
    <property type="molecule type" value="Genomic_DNA"/>
</dbReference>
<evidence type="ECO:0000256" key="6">
    <source>
        <dbReference type="ARBA" id="ARBA00023082"/>
    </source>
</evidence>
<dbReference type="InterPro" id="IPR000394">
    <property type="entry name" value="RNA_pol_sigma_54"/>
</dbReference>
<comment type="similarity">
    <text evidence="1">Belongs to the sigma-54 factor family.</text>
</comment>
<dbReference type="Pfam" id="PF04963">
    <property type="entry name" value="Sigma54_CBD"/>
    <property type="match status" value="1"/>
</dbReference>
<evidence type="ECO:0000259" key="10">
    <source>
        <dbReference type="Pfam" id="PF04963"/>
    </source>
</evidence>
<dbReference type="PROSITE" id="PS00718">
    <property type="entry name" value="SIGMA54_2"/>
    <property type="match status" value="1"/>
</dbReference>
<evidence type="ECO:0000256" key="1">
    <source>
        <dbReference type="ARBA" id="ARBA00008798"/>
    </source>
</evidence>
<evidence type="ECO:0000256" key="8">
    <source>
        <dbReference type="ARBA" id="ARBA00023163"/>
    </source>
</evidence>
<proteinExistence type="inferred from homology"/>
<dbReference type="PIRSF" id="PIRSF000774">
    <property type="entry name" value="RpoN"/>
    <property type="match status" value="1"/>
</dbReference>
<evidence type="ECO:0000256" key="5">
    <source>
        <dbReference type="ARBA" id="ARBA00023015"/>
    </source>
</evidence>
<evidence type="ECO:0000256" key="4">
    <source>
        <dbReference type="ARBA" id="ARBA00022695"/>
    </source>
</evidence>
<organism evidence="11 12">
    <name type="scientific">Enterococcus camelliae</name>
    <dbReference type="NCBI Taxonomy" id="453959"/>
    <lineage>
        <taxon>Bacteria</taxon>
        <taxon>Bacillati</taxon>
        <taxon>Bacillota</taxon>
        <taxon>Bacilli</taxon>
        <taxon>Lactobacillales</taxon>
        <taxon>Enterococcaceae</taxon>
        <taxon>Enterococcus</taxon>
    </lineage>
</organism>
<evidence type="ECO:0000313" key="11">
    <source>
        <dbReference type="EMBL" id="MFD2729502.1"/>
    </source>
</evidence>
<comment type="caution">
    <text evidence="11">The sequence shown here is derived from an EMBL/GenBank/DDBJ whole genome shotgun (WGS) entry which is preliminary data.</text>
</comment>
<dbReference type="PROSITE" id="PS50044">
    <property type="entry name" value="SIGMA54_3"/>
    <property type="match status" value="1"/>
</dbReference>
<dbReference type="Pfam" id="PF00309">
    <property type="entry name" value="Sigma54_AID"/>
    <property type="match status" value="1"/>
</dbReference>
<dbReference type="Gene3D" id="1.10.10.60">
    <property type="entry name" value="Homeodomain-like"/>
    <property type="match status" value="1"/>
</dbReference>
<protein>
    <submittedName>
        <fullName evidence="11">RNA polymerase factor sigma-54</fullName>
    </submittedName>
</protein>
<dbReference type="NCBIfam" id="TIGR02395">
    <property type="entry name" value="rpoN_sigma"/>
    <property type="match status" value="1"/>
</dbReference>
<feature type="domain" description="RNA polymerase sigma factor 54 core-binding" evidence="10">
    <location>
        <begin position="79"/>
        <end position="265"/>
    </location>
</feature>
<dbReference type="PRINTS" id="PR00045">
    <property type="entry name" value="SIGMA54FCT"/>
</dbReference>
<evidence type="ECO:0000259" key="9">
    <source>
        <dbReference type="Pfam" id="PF04552"/>
    </source>
</evidence>
<dbReference type="PANTHER" id="PTHR32248">
    <property type="entry name" value="RNA POLYMERASE SIGMA-54 FACTOR"/>
    <property type="match status" value="1"/>
</dbReference>
<sequence length="439" mass="50836">MKFEQQLSQKQRQVQQLALTQQLQQSLQVLQYNGEELFEFINQQALENPLIELNNQYYTGLARKNTLGNTASATEINFGQIADTQQSLFEYLLAQVHLNYRDTPLRKLVITLISYIDNNGFLRTPLQKIADERNRPYIELLDALTLIQQLDPPGIGARSLQECLMLQTERDNHAPHIAYIILESYFEQLVERKWLEISKALSVSLEDIQNVFDYIQTLSPAPGSHFYQEEGLYIIPDLKVEVENGEIIVTATKSIQPPLKLNEEYFDRFKQTNDQEVQKFLKEKKQNYEWLKKTIDQRGSTILRVGEAIVRHQKAFFLEESHPIKPLILKNIAEELAIHESTVSRSVNGKYLETSFGIFELKHFFATKLVSDSGESISANQAKEHLAQFIRNEDKRKPLSDQKIVDMMEKIGVKLSRRTVAKYREELGILGSSKRKRFD</sequence>
<dbReference type="PANTHER" id="PTHR32248:SF4">
    <property type="entry name" value="RNA POLYMERASE SIGMA-54 FACTOR"/>
    <property type="match status" value="1"/>
</dbReference>
<evidence type="ECO:0000256" key="2">
    <source>
        <dbReference type="ARBA" id="ARBA00022478"/>
    </source>
</evidence>
<dbReference type="Gene3D" id="1.10.10.1330">
    <property type="entry name" value="RNA polymerase sigma-54 factor, core-binding domain"/>
    <property type="match status" value="1"/>
</dbReference>
<keyword evidence="4" id="KW-0548">Nucleotidyltransferase</keyword>
<dbReference type="InterPro" id="IPR007046">
    <property type="entry name" value="RNA_pol_sigma_54_core-bd"/>
</dbReference>
<keyword evidence="3" id="KW-0808">Transferase</keyword>
<keyword evidence="8" id="KW-0804">Transcription</keyword>
<evidence type="ECO:0000256" key="7">
    <source>
        <dbReference type="ARBA" id="ARBA00023125"/>
    </source>
</evidence>
<dbReference type="PROSITE" id="PS00717">
    <property type="entry name" value="SIGMA54_1"/>
    <property type="match status" value="1"/>
</dbReference>
<dbReference type="Pfam" id="PF04552">
    <property type="entry name" value="Sigma54_DBD"/>
    <property type="match status" value="1"/>
</dbReference>
<gene>
    <name evidence="11" type="primary">rpoN</name>
    <name evidence="11" type="ORF">ACFSR0_08710</name>
</gene>